<dbReference type="Proteomes" id="UP000027920">
    <property type="component" value="Unassembled WGS sequence"/>
</dbReference>
<dbReference type="OrthoDB" id="5126878at2759"/>
<dbReference type="STRING" id="1182545.A0A072PVH0"/>
<dbReference type="PANTHER" id="PTHR38111:SF6">
    <property type="entry name" value="FINGER DOMAIN PROTEIN, PUTATIVE (AFU_ORTHOLOGUE AFUA_8G01940)-RELATED"/>
    <property type="match status" value="1"/>
</dbReference>
<dbReference type="InterPro" id="IPR053178">
    <property type="entry name" value="Osmoadaptation_assoc"/>
</dbReference>
<dbReference type="EMBL" id="AMGV01000001">
    <property type="protein sequence ID" value="KEF63318.1"/>
    <property type="molecule type" value="Genomic_DNA"/>
</dbReference>
<evidence type="ECO:0000313" key="2">
    <source>
        <dbReference type="Proteomes" id="UP000027920"/>
    </source>
</evidence>
<sequence length="475" mass="53742">MQIEFIHQDAKNRKLTDVDRRTIRRISRKVGAAARKGKLLESTANPEGVVPELHVVSIDEIPELVKEDERMALKRKKLLLEKISGPLSVLTVSNGLPNELFILMQPNLISRLLQVASLTDALSNPKRWLNICRIAQESVVKVLPQRYGYSGCLDDAIACVGSRVHQCLIFEEDQKLSCQRQVEKDYLRALRSLQTKLSSPDGVSWDVWYATLLLCLFELLEDNAMRNYICHARGGFNVLYALGPTNIDSEEAKDLLIAQTEIMILEATFVDVDCFLSTPEWQSALESTIIPHVLIHDRSEAVVSLWKITSFAPVLFKKVTNAVMHRNLVEKDTIVSELHSLLDNYTDWSVKWDWVLEEEHHQNTTCGLARETYLRRSKVLTRYLVYLAMVNRFLIAIDPRSASYAESAAVTAAKWIAQIAEPQTVDTVPGVGMKLALLLGRSILSTTAQWSQPDLQETIQPEIFKSWCDMIGRAT</sequence>
<organism evidence="1 2">
    <name type="scientific">Exophiala aquamarina CBS 119918</name>
    <dbReference type="NCBI Taxonomy" id="1182545"/>
    <lineage>
        <taxon>Eukaryota</taxon>
        <taxon>Fungi</taxon>
        <taxon>Dikarya</taxon>
        <taxon>Ascomycota</taxon>
        <taxon>Pezizomycotina</taxon>
        <taxon>Eurotiomycetes</taxon>
        <taxon>Chaetothyriomycetidae</taxon>
        <taxon>Chaetothyriales</taxon>
        <taxon>Herpotrichiellaceae</taxon>
        <taxon>Exophiala</taxon>
    </lineage>
</organism>
<dbReference type="GeneID" id="25276242"/>
<protein>
    <submittedName>
        <fullName evidence="1">Uncharacterized protein</fullName>
    </submittedName>
</protein>
<gene>
    <name evidence="1" type="ORF">A1O9_01295</name>
</gene>
<evidence type="ECO:0000313" key="1">
    <source>
        <dbReference type="EMBL" id="KEF63318.1"/>
    </source>
</evidence>
<reference evidence="1 2" key="1">
    <citation type="submission" date="2013-03" db="EMBL/GenBank/DDBJ databases">
        <title>The Genome Sequence of Exophiala aquamarina CBS 119918.</title>
        <authorList>
            <consortium name="The Broad Institute Genomics Platform"/>
            <person name="Cuomo C."/>
            <person name="de Hoog S."/>
            <person name="Gorbushina A."/>
            <person name="Walker B."/>
            <person name="Young S.K."/>
            <person name="Zeng Q."/>
            <person name="Gargeya S."/>
            <person name="Fitzgerald M."/>
            <person name="Haas B."/>
            <person name="Abouelleil A."/>
            <person name="Allen A.W."/>
            <person name="Alvarado L."/>
            <person name="Arachchi H.M."/>
            <person name="Berlin A.M."/>
            <person name="Chapman S.B."/>
            <person name="Gainer-Dewar J."/>
            <person name="Goldberg J."/>
            <person name="Griggs A."/>
            <person name="Gujja S."/>
            <person name="Hansen M."/>
            <person name="Howarth C."/>
            <person name="Imamovic A."/>
            <person name="Ireland A."/>
            <person name="Larimer J."/>
            <person name="McCowan C."/>
            <person name="Murphy C."/>
            <person name="Pearson M."/>
            <person name="Poon T.W."/>
            <person name="Priest M."/>
            <person name="Roberts A."/>
            <person name="Saif S."/>
            <person name="Shea T."/>
            <person name="Sisk P."/>
            <person name="Sykes S."/>
            <person name="Wortman J."/>
            <person name="Nusbaum C."/>
            <person name="Birren B."/>
        </authorList>
    </citation>
    <scope>NUCLEOTIDE SEQUENCE [LARGE SCALE GENOMIC DNA]</scope>
    <source>
        <strain evidence="1 2">CBS 119918</strain>
    </source>
</reference>
<proteinExistence type="predicted"/>
<dbReference type="AlphaFoldDB" id="A0A072PVH0"/>
<dbReference type="VEuPathDB" id="FungiDB:A1O9_01295"/>
<dbReference type="RefSeq" id="XP_013265908.1">
    <property type="nucleotide sequence ID" value="XM_013410454.1"/>
</dbReference>
<accession>A0A072PVH0</accession>
<name>A0A072PVH0_9EURO</name>
<dbReference type="HOGENOM" id="CLU_549854_0_0_1"/>
<comment type="caution">
    <text evidence="1">The sequence shown here is derived from an EMBL/GenBank/DDBJ whole genome shotgun (WGS) entry which is preliminary data.</text>
</comment>
<keyword evidence="2" id="KW-1185">Reference proteome</keyword>
<dbReference type="PANTHER" id="PTHR38111">
    <property type="entry name" value="ZN(2)-C6 FUNGAL-TYPE DOMAIN-CONTAINING PROTEIN-RELATED"/>
    <property type="match status" value="1"/>
</dbReference>